<evidence type="ECO:0008006" key="3">
    <source>
        <dbReference type="Google" id="ProtNLM"/>
    </source>
</evidence>
<dbReference type="Proteomes" id="UP000298663">
    <property type="component" value="Unassembled WGS sequence"/>
</dbReference>
<evidence type="ECO:0000313" key="1">
    <source>
        <dbReference type="EMBL" id="TMS39082.1"/>
    </source>
</evidence>
<dbReference type="EMBL" id="AZBU02000001">
    <property type="protein sequence ID" value="TMS39082.1"/>
    <property type="molecule type" value="Genomic_DNA"/>
</dbReference>
<accession>A0A4U8V005</accession>
<dbReference type="InterPro" id="IPR016024">
    <property type="entry name" value="ARM-type_fold"/>
</dbReference>
<reference evidence="1 2" key="1">
    <citation type="journal article" date="2015" name="Genome Biol.">
        <title>Comparative genomics of Steinernema reveals deeply conserved gene regulatory networks.</title>
        <authorList>
            <person name="Dillman A.R."/>
            <person name="Macchietto M."/>
            <person name="Porter C.F."/>
            <person name="Rogers A."/>
            <person name="Williams B."/>
            <person name="Antoshechkin I."/>
            <person name="Lee M.M."/>
            <person name="Goodwin Z."/>
            <person name="Lu X."/>
            <person name="Lewis E.E."/>
            <person name="Goodrich-Blair H."/>
            <person name="Stock S.P."/>
            <person name="Adams B.J."/>
            <person name="Sternberg P.W."/>
            <person name="Mortazavi A."/>
        </authorList>
    </citation>
    <scope>NUCLEOTIDE SEQUENCE [LARGE SCALE GENOMIC DNA]</scope>
    <source>
        <strain evidence="1 2">ALL</strain>
    </source>
</reference>
<protein>
    <recommendedName>
        <fullName evidence="3">SPIN90/Ldb17 leucine-rich domain-containing protein</fullName>
    </recommendedName>
</protein>
<dbReference type="SUPFAM" id="SSF48371">
    <property type="entry name" value="ARM repeat"/>
    <property type="match status" value="1"/>
</dbReference>
<gene>
    <name evidence="1" type="ORF">L596_005662</name>
</gene>
<organism evidence="1 2">
    <name type="scientific">Steinernema carpocapsae</name>
    <name type="common">Entomopathogenic nematode</name>
    <dbReference type="NCBI Taxonomy" id="34508"/>
    <lineage>
        <taxon>Eukaryota</taxon>
        <taxon>Metazoa</taxon>
        <taxon>Ecdysozoa</taxon>
        <taxon>Nematoda</taxon>
        <taxon>Chromadorea</taxon>
        <taxon>Rhabditida</taxon>
        <taxon>Tylenchina</taxon>
        <taxon>Panagrolaimomorpha</taxon>
        <taxon>Strongyloidoidea</taxon>
        <taxon>Steinernematidae</taxon>
        <taxon>Steinernema</taxon>
    </lineage>
</organism>
<sequence length="378" mass="43046">MYRPQFDARCQAQNVLDILRMSTGCDMDTCKKAASFLISKLAETVNTSQDLCDVVTQFDRTDVVDVENCLDSTQFDECVGRLAEKVNERDGPGRSAYDSIDDMYLCTLLESIVENLVKADRTVVAHKMLSRFGFMDDIIRIYQISQNSILRSSVLKAFIDLSTVSDRIRPYLLTSNFVSDVALNTDLKHPDDAHTEKAVEFLGDVFECEEEPSELLYDHINADFVSDMITYGDCKHVMQFLMNFVRPRTIEIIAEAFRRLDHIRMYFGRVVAEYINTLSTSEDSRALKVFSVIYNARLSGKFFYANDLNVISGVVERIICNTSSHEMRLLALRVGARMLEIDGAFEYPQIISACQSLLIRDDLRPDEVRIANSVCNRL</sequence>
<evidence type="ECO:0000313" key="2">
    <source>
        <dbReference type="Proteomes" id="UP000298663"/>
    </source>
</evidence>
<dbReference type="AlphaFoldDB" id="A0A4U8V005"/>
<proteinExistence type="predicted"/>
<comment type="caution">
    <text evidence="1">The sequence shown here is derived from an EMBL/GenBank/DDBJ whole genome shotgun (WGS) entry which is preliminary data.</text>
</comment>
<reference evidence="1 2" key="2">
    <citation type="journal article" date="2019" name="G3 (Bethesda)">
        <title>Hybrid Assembly of the Genome of the Entomopathogenic Nematode Steinernema carpocapsae Identifies the X-Chromosome.</title>
        <authorList>
            <person name="Serra L."/>
            <person name="Macchietto M."/>
            <person name="Macias-Munoz A."/>
            <person name="McGill C.J."/>
            <person name="Rodriguez I.M."/>
            <person name="Rodriguez B."/>
            <person name="Murad R."/>
            <person name="Mortazavi A."/>
        </authorList>
    </citation>
    <scope>NUCLEOTIDE SEQUENCE [LARGE SCALE GENOMIC DNA]</scope>
    <source>
        <strain evidence="1 2">ALL</strain>
    </source>
</reference>
<keyword evidence="2" id="KW-1185">Reference proteome</keyword>
<name>A0A4U8V005_STECR</name>